<accession>A0A6G4TV29</accession>
<gene>
    <name evidence="2" type="ORF">G5C51_08105</name>
</gene>
<evidence type="ECO:0000313" key="2">
    <source>
        <dbReference type="EMBL" id="NGN63869.1"/>
    </source>
</evidence>
<proteinExistence type="predicted"/>
<dbReference type="PROSITE" id="PS51186">
    <property type="entry name" value="GNAT"/>
    <property type="match status" value="1"/>
</dbReference>
<evidence type="ECO:0000259" key="1">
    <source>
        <dbReference type="PROSITE" id="PS51186"/>
    </source>
</evidence>
<keyword evidence="3" id="KW-1185">Reference proteome</keyword>
<dbReference type="AlphaFoldDB" id="A0A6G4TV29"/>
<organism evidence="2 3">
    <name type="scientific">Streptomyces coryli</name>
    <dbReference type="NCBI Taxonomy" id="1128680"/>
    <lineage>
        <taxon>Bacteria</taxon>
        <taxon>Bacillati</taxon>
        <taxon>Actinomycetota</taxon>
        <taxon>Actinomycetes</taxon>
        <taxon>Kitasatosporales</taxon>
        <taxon>Streptomycetaceae</taxon>
        <taxon>Streptomyces</taxon>
    </lineage>
</organism>
<dbReference type="SUPFAM" id="SSF55729">
    <property type="entry name" value="Acyl-CoA N-acyltransferases (Nat)"/>
    <property type="match status" value="1"/>
</dbReference>
<dbReference type="PANTHER" id="PTHR43792">
    <property type="entry name" value="GNAT FAMILY, PUTATIVE (AFU_ORTHOLOGUE AFUA_3G00765)-RELATED-RELATED"/>
    <property type="match status" value="1"/>
</dbReference>
<comment type="caution">
    <text evidence="2">The sequence shown here is derived from an EMBL/GenBank/DDBJ whole genome shotgun (WGS) entry which is preliminary data.</text>
</comment>
<dbReference type="EMBL" id="JAAKZV010000022">
    <property type="protein sequence ID" value="NGN63869.1"/>
    <property type="molecule type" value="Genomic_DNA"/>
</dbReference>
<protein>
    <submittedName>
        <fullName evidence="2">GNAT family N-acetyltransferase</fullName>
    </submittedName>
</protein>
<dbReference type="Pfam" id="PF13302">
    <property type="entry name" value="Acetyltransf_3"/>
    <property type="match status" value="1"/>
</dbReference>
<sequence>MDDVDDALKIVGDDRVTYWLSFDSRDRDQTEQMLAGAIERAQLSPRTEYYLAITPLTSNNVIGFCRIGLAGVKAGKLGYALAPAEWSKGYASDAARRMIRFTFDDLGLHRLSAAVGPENETSLRMVEQLGFTREGVLRDHVFTNGAWRNSVLLSLLSTDVASQPPQK</sequence>
<dbReference type="InterPro" id="IPR051531">
    <property type="entry name" value="N-acetyltransferase"/>
</dbReference>
<evidence type="ECO:0000313" key="3">
    <source>
        <dbReference type="Proteomes" id="UP000481583"/>
    </source>
</evidence>
<reference evidence="2 3" key="1">
    <citation type="submission" date="2020-02" db="EMBL/GenBank/DDBJ databases">
        <title>Whole-genome analyses of novel actinobacteria.</title>
        <authorList>
            <person name="Sahin N."/>
        </authorList>
    </citation>
    <scope>NUCLEOTIDE SEQUENCE [LARGE SCALE GENOMIC DNA]</scope>
    <source>
        <strain evidence="2 3">A7024</strain>
    </source>
</reference>
<feature type="domain" description="N-acetyltransferase" evidence="1">
    <location>
        <begin position="1"/>
        <end position="154"/>
    </location>
</feature>
<dbReference type="GO" id="GO:0016747">
    <property type="term" value="F:acyltransferase activity, transferring groups other than amino-acyl groups"/>
    <property type="evidence" value="ECO:0007669"/>
    <property type="project" value="InterPro"/>
</dbReference>
<dbReference type="Gene3D" id="3.40.630.30">
    <property type="match status" value="1"/>
</dbReference>
<keyword evidence="2" id="KW-0808">Transferase</keyword>
<name>A0A6G4TV29_9ACTN</name>
<dbReference type="Proteomes" id="UP000481583">
    <property type="component" value="Unassembled WGS sequence"/>
</dbReference>
<dbReference type="InterPro" id="IPR000182">
    <property type="entry name" value="GNAT_dom"/>
</dbReference>
<dbReference type="InterPro" id="IPR016181">
    <property type="entry name" value="Acyl_CoA_acyltransferase"/>
</dbReference>